<dbReference type="EMBL" id="BAAANC010000003">
    <property type="protein sequence ID" value="GAA1547278.1"/>
    <property type="molecule type" value="Genomic_DNA"/>
</dbReference>
<organism evidence="1 2">
    <name type="scientific">Kribbella lupini</name>
    <dbReference type="NCBI Taxonomy" id="291602"/>
    <lineage>
        <taxon>Bacteria</taxon>
        <taxon>Bacillati</taxon>
        <taxon>Actinomycetota</taxon>
        <taxon>Actinomycetes</taxon>
        <taxon>Propionibacteriales</taxon>
        <taxon>Kribbellaceae</taxon>
        <taxon>Kribbella</taxon>
    </lineage>
</organism>
<evidence type="ECO:0000313" key="2">
    <source>
        <dbReference type="Proteomes" id="UP001500363"/>
    </source>
</evidence>
<evidence type="ECO:0000313" key="1">
    <source>
        <dbReference type="EMBL" id="GAA1547278.1"/>
    </source>
</evidence>
<proteinExistence type="predicted"/>
<accession>A0ABP4MMJ3</accession>
<reference evidence="2" key="1">
    <citation type="journal article" date="2019" name="Int. J. Syst. Evol. Microbiol.">
        <title>The Global Catalogue of Microorganisms (GCM) 10K type strain sequencing project: providing services to taxonomists for standard genome sequencing and annotation.</title>
        <authorList>
            <consortium name="The Broad Institute Genomics Platform"/>
            <consortium name="The Broad Institute Genome Sequencing Center for Infectious Disease"/>
            <person name="Wu L."/>
            <person name="Ma J."/>
        </authorList>
    </citation>
    <scope>NUCLEOTIDE SEQUENCE [LARGE SCALE GENOMIC DNA]</scope>
    <source>
        <strain evidence="2">JCM 14303</strain>
    </source>
</reference>
<gene>
    <name evidence="1" type="ORF">GCM10009741_58620</name>
</gene>
<dbReference type="Proteomes" id="UP001500363">
    <property type="component" value="Unassembled WGS sequence"/>
</dbReference>
<keyword evidence="2" id="KW-1185">Reference proteome</keyword>
<sequence>MRFVLSVLGAAIRSAVRARGGPDQYERDLRTLTTGHQRQHLEDLKTWLSTDFTIRDLAADVALPSTELIVPVMDVITRGRAELRQLVDRAASG</sequence>
<name>A0ABP4MMJ3_9ACTN</name>
<protein>
    <submittedName>
        <fullName evidence="1">Uncharacterized protein</fullName>
    </submittedName>
</protein>
<comment type="caution">
    <text evidence="1">The sequence shown here is derived from an EMBL/GenBank/DDBJ whole genome shotgun (WGS) entry which is preliminary data.</text>
</comment>